<organism evidence="2 3">
    <name type="scientific">Anabaena subtropica FACHB-260</name>
    <dbReference type="NCBI Taxonomy" id="2692884"/>
    <lineage>
        <taxon>Bacteria</taxon>
        <taxon>Bacillati</taxon>
        <taxon>Cyanobacteriota</taxon>
        <taxon>Cyanophyceae</taxon>
        <taxon>Nostocales</taxon>
        <taxon>Nostocaceae</taxon>
        <taxon>Anabaena</taxon>
    </lineage>
</organism>
<dbReference type="InterPro" id="IPR013096">
    <property type="entry name" value="Cupin_2"/>
</dbReference>
<proteinExistence type="predicted"/>
<name>A0ABR8CMU3_9NOST</name>
<evidence type="ECO:0000259" key="1">
    <source>
        <dbReference type="Pfam" id="PF07883"/>
    </source>
</evidence>
<dbReference type="Proteomes" id="UP000607281">
    <property type="component" value="Unassembled WGS sequence"/>
</dbReference>
<dbReference type="InterPro" id="IPR014710">
    <property type="entry name" value="RmlC-like_jellyroll"/>
</dbReference>
<dbReference type="Pfam" id="PF07883">
    <property type="entry name" value="Cupin_2"/>
    <property type="match status" value="1"/>
</dbReference>
<dbReference type="Gene3D" id="2.60.120.10">
    <property type="entry name" value="Jelly Rolls"/>
    <property type="match status" value="1"/>
</dbReference>
<accession>A0ABR8CMU3</accession>
<dbReference type="InterPro" id="IPR052538">
    <property type="entry name" value="Flavonoid_dioxygenase-like"/>
</dbReference>
<comment type="caution">
    <text evidence="2">The sequence shown here is derived from an EMBL/GenBank/DDBJ whole genome shotgun (WGS) entry which is preliminary data.</text>
</comment>
<dbReference type="PANTHER" id="PTHR43346:SF1">
    <property type="entry name" value="QUERCETIN 2,3-DIOXYGENASE-RELATED"/>
    <property type="match status" value="1"/>
</dbReference>
<reference evidence="2 3" key="1">
    <citation type="journal article" date="2020" name="ISME J.">
        <title>Comparative genomics reveals insights into cyanobacterial evolution and habitat adaptation.</title>
        <authorList>
            <person name="Chen M.Y."/>
            <person name="Teng W.K."/>
            <person name="Zhao L."/>
            <person name="Hu C.X."/>
            <person name="Zhou Y.K."/>
            <person name="Han B.P."/>
            <person name="Song L.R."/>
            <person name="Shu W.S."/>
        </authorList>
    </citation>
    <scope>NUCLEOTIDE SEQUENCE [LARGE SCALE GENOMIC DNA]</scope>
    <source>
        <strain evidence="2 3">FACHB-260</strain>
    </source>
</reference>
<dbReference type="InterPro" id="IPR011051">
    <property type="entry name" value="RmlC_Cupin_sf"/>
</dbReference>
<dbReference type="EMBL" id="JACJRF010000013">
    <property type="protein sequence ID" value="MBD2344542.1"/>
    <property type="molecule type" value="Genomic_DNA"/>
</dbReference>
<evidence type="ECO:0000313" key="2">
    <source>
        <dbReference type="EMBL" id="MBD2344542.1"/>
    </source>
</evidence>
<dbReference type="CDD" id="cd06987">
    <property type="entry name" value="cupin_MAE_RS03005"/>
    <property type="match status" value="1"/>
</dbReference>
<feature type="domain" description="Cupin type-2" evidence="1">
    <location>
        <begin position="48"/>
        <end position="115"/>
    </location>
</feature>
<dbReference type="RefSeq" id="WP_190406993.1">
    <property type="nucleotide sequence ID" value="NZ_JACJRF010000013.1"/>
</dbReference>
<sequence length="151" mass="16537">MPATRCVIPVIKSPKDYQVYRISPHDTNRLAIIFDSTNANTSLTCCVEIFEPGGQTPPNRHQWAVEMFFVIKGQGMAICDGKKVAIKAGDSLLVPATGTHLIKNTGSTRLYTLTIMVPNEDFAELIRSGTPLELDAEDMAVLSRLDALMPC</sequence>
<gene>
    <name evidence="2" type="ORF">H6G18_10315</name>
</gene>
<dbReference type="PANTHER" id="PTHR43346">
    <property type="entry name" value="LIGAND BINDING DOMAIN PROTEIN, PUTATIVE (AFU_ORTHOLOGUE AFUA_6G14370)-RELATED"/>
    <property type="match status" value="1"/>
</dbReference>
<evidence type="ECO:0000313" key="3">
    <source>
        <dbReference type="Proteomes" id="UP000607281"/>
    </source>
</evidence>
<dbReference type="SUPFAM" id="SSF51182">
    <property type="entry name" value="RmlC-like cupins"/>
    <property type="match status" value="1"/>
</dbReference>
<keyword evidence="3" id="KW-1185">Reference proteome</keyword>
<protein>
    <submittedName>
        <fullName evidence="2">Cupin domain-containing protein</fullName>
    </submittedName>
</protein>